<sequence length="169" mass="18294">MGTISNPCAELKEFSDDDANVLVHLRDHPINHVSFIVPVSALPYSAFRGYLTVLTPILCAAGKDRTGFFSAAILKDIIKDYALTSVGLQPVCGFLAQRFQKEGVFRNNWKGALSLGTAKPECIRDALNVIERSLGGSMRTSSSVLRHRGRTTLSGFGKNWLVAASAQAP</sequence>
<reference evidence="1 2" key="1">
    <citation type="journal article" date="2015" name="Sci. Rep.">
        <title>Chromosome-level genome map provides insights into diverse defense mechanisms in the medicinal fungus Ganoderma sinense.</title>
        <authorList>
            <person name="Zhu Y."/>
            <person name="Xu J."/>
            <person name="Sun C."/>
            <person name="Zhou S."/>
            <person name="Xu H."/>
            <person name="Nelson D.R."/>
            <person name="Qian J."/>
            <person name="Song J."/>
            <person name="Luo H."/>
            <person name="Xiang L."/>
            <person name="Li Y."/>
            <person name="Xu Z."/>
            <person name="Ji A."/>
            <person name="Wang L."/>
            <person name="Lu S."/>
            <person name="Hayward A."/>
            <person name="Sun W."/>
            <person name="Li X."/>
            <person name="Schwartz D.C."/>
            <person name="Wang Y."/>
            <person name="Chen S."/>
        </authorList>
    </citation>
    <scope>NUCLEOTIDE SEQUENCE [LARGE SCALE GENOMIC DNA]</scope>
    <source>
        <strain evidence="1 2">ZZ0214-1</strain>
    </source>
</reference>
<comment type="caution">
    <text evidence="1">The sequence shown here is derived from an EMBL/GenBank/DDBJ whole genome shotgun (WGS) entry which is preliminary data.</text>
</comment>
<dbReference type="EMBL" id="AYKW01000025">
    <property type="protein sequence ID" value="PIL28319.1"/>
    <property type="molecule type" value="Genomic_DNA"/>
</dbReference>
<dbReference type="Gene3D" id="3.90.190.10">
    <property type="entry name" value="Protein tyrosine phosphatase superfamily"/>
    <property type="match status" value="1"/>
</dbReference>
<dbReference type="Pfam" id="PF13350">
    <property type="entry name" value="Y_phosphatase3"/>
    <property type="match status" value="1"/>
</dbReference>
<dbReference type="STRING" id="1077348.A0A2G8S3H1"/>
<accession>A0A2G8S3H1</accession>
<gene>
    <name evidence="1" type="ORF">GSI_09608</name>
</gene>
<dbReference type="OrthoDB" id="9988524at2759"/>
<dbReference type="AlphaFoldDB" id="A0A2G8S3H1"/>
<protein>
    <recommendedName>
        <fullName evidence="3">Tyrosine specific protein phosphatases domain-containing protein</fullName>
    </recommendedName>
</protein>
<dbReference type="SUPFAM" id="SSF52799">
    <property type="entry name" value="(Phosphotyrosine protein) phosphatases II"/>
    <property type="match status" value="1"/>
</dbReference>
<evidence type="ECO:0000313" key="1">
    <source>
        <dbReference type="EMBL" id="PIL28319.1"/>
    </source>
</evidence>
<evidence type="ECO:0008006" key="3">
    <source>
        <dbReference type="Google" id="ProtNLM"/>
    </source>
</evidence>
<name>A0A2G8S3H1_9APHY</name>
<evidence type="ECO:0000313" key="2">
    <source>
        <dbReference type="Proteomes" id="UP000230002"/>
    </source>
</evidence>
<dbReference type="GO" id="GO:0004721">
    <property type="term" value="F:phosphoprotein phosphatase activity"/>
    <property type="evidence" value="ECO:0007669"/>
    <property type="project" value="InterPro"/>
</dbReference>
<dbReference type="InterPro" id="IPR026893">
    <property type="entry name" value="Tyr/Ser_Pase_IphP-type"/>
</dbReference>
<dbReference type="InterPro" id="IPR029021">
    <property type="entry name" value="Prot-tyrosine_phosphatase-like"/>
</dbReference>
<organism evidence="1 2">
    <name type="scientific">Ganoderma sinense ZZ0214-1</name>
    <dbReference type="NCBI Taxonomy" id="1077348"/>
    <lineage>
        <taxon>Eukaryota</taxon>
        <taxon>Fungi</taxon>
        <taxon>Dikarya</taxon>
        <taxon>Basidiomycota</taxon>
        <taxon>Agaricomycotina</taxon>
        <taxon>Agaricomycetes</taxon>
        <taxon>Polyporales</taxon>
        <taxon>Polyporaceae</taxon>
        <taxon>Ganoderma</taxon>
    </lineage>
</organism>
<keyword evidence="2" id="KW-1185">Reference proteome</keyword>
<proteinExistence type="predicted"/>
<dbReference type="Proteomes" id="UP000230002">
    <property type="component" value="Unassembled WGS sequence"/>
</dbReference>